<gene>
    <name evidence="1" type="ordered locus">MODMU_2725</name>
</gene>
<keyword evidence="2" id="KW-1185">Reference proteome</keyword>
<name>I4EXP1_MODI5</name>
<dbReference type="HOGENOM" id="CLU_2735615_0_0_11"/>
<protein>
    <submittedName>
        <fullName evidence="1">Uncharacterized protein</fullName>
    </submittedName>
</protein>
<proteinExistence type="predicted"/>
<evidence type="ECO:0000313" key="1">
    <source>
        <dbReference type="EMBL" id="CCH88154.1"/>
    </source>
</evidence>
<organism evidence="1 2">
    <name type="scientific">Modestobacter italicus (strain DSM 44449 / CECT 9708 / BC 501)</name>
    <dbReference type="NCBI Taxonomy" id="2732864"/>
    <lineage>
        <taxon>Bacteria</taxon>
        <taxon>Bacillati</taxon>
        <taxon>Actinomycetota</taxon>
        <taxon>Actinomycetes</taxon>
        <taxon>Geodermatophilales</taxon>
        <taxon>Geodermatophilaceae</taxon>
        <taxon>Modestobacter</taxon>
    </lineage>
</organism>
<dbReference type="KEGG" id="mmar:MODMU_2725"/>
<dbReference type="EMBL" id="FO203431">
    <property type="protein sequence ID" value="CCH88154.1"/>
    <property type="molecule type" value="Genomic_DNA"/>
</dbReference>
<dbReference type="AlphaFoldDB" id="I4EXP1"/>
<accession>I4EXP1</accession>
<dbReference type="Proteomes" id="UP000006461">
    <property type="component" value="Chromosome"/>
</dbReference>
<sequence length="71" mass="7236">MSESATFLEIVAPLRAEFAIDPATGTLCGRRRGVLARLVLGLSVLGCAQGVTMLTPAATLGGLPDRAVGQP</sequence>
<reference evidence="1 2" key="1">
    <citation type="journal article" date="2012" name="J. Bacteriol.">
        <title>Genome Sequence of Radiation-Resistant Modestobacter marinus Strain BC501, a Representative Actinobacterium That Thrives on Calcareous Stone Surfaces.</title>
        <authorList>
            <person name="Normand P."/>
            <person name="Gury J."/>
            <person name="Pujic P."/>
            <person name="Chouaia B."/>
            <person name="Crotti E."/>
            <person name="Brusetti L."/>
            <person name="Daffonchio D."/>
            <person name="Vacherie B."/>
            <person name="Barbe V."/>
            <person name="Medigue C."/>
            <person name="Calteau A."/>
            <person name="Ghodhbane-Gtari F."/>
            <person name="Essoussi I."/>
            <person name="Nouioui I."/>
            <person name="Abbassi-Ghozzi I."/>
            <person name="Gtari M."/>
        </authorList>
    </citation>
    <scope>NUCLEOTIDE SEQUENCE [LARGE SCALE GENOMIC DNA]</scope>
    <source>
        <strain evidence="2">BC 501</strain>
    </source>
</reference>
<evidence type="ECO:0000313" key="2">
    <source>
        <dbReference type="Proteomes" id="UP000006461"/>
    </source>
</evidence>